<reference evidence="6" key="1">
    <citation type="submission" date="2022-01" db="EMBL/GenBank/DDBJ databases">
        <title>Genome Sequence Resource for Two Populations of Ditylenchus destructor, the Migratory Endoparasitic Phytonematode.</title>
        <authorList>
            <person name="Zhang H."/>
            <person name="Lin R."/>
            <person name="Xie B."/>
        </authorList>
    </citation>
    <scope>NUCLEOTIDE SEQUENCE</scope>
    <source>
        <strain evidence="6">BazhouSP</strain>
    </source>
</reference>
<evidence type="ECO:0000256" key="4">
    <source>
        <dbReference type="ARBA" id="ARBA00022989"/>
    </source>
</evidence>
<dbReference type="Pfam" id="PF00813">
    <property type="entry name" value="FliP"/>
    <property type="match status" value="1"/>
</dbReference>
<sequence>MALGIDLEPAGIVAEPLGDAPGDSFQARADPEQFDVRIPGGCAAAARRRAVAASTPPAATEEKSALDGRYSVPITIEPESTSIPPAELQASREGAVLPLDAEPGRSGFASRQRQALHARHADLGRRRLWRADCGESEQWTCPPSRRHRARHSRPDLARALLRGDGHSFTKIVVVLSLIRNALGLQQVPPTSCSTASR</sequence>
<evidence type="ECO:0000256" key="5">
    <source>
        <dbReference type="ARBA" id="ARBA00023136"/>
    </source>
</evidence>
<proteinExistence type="predicted"/>
<evidence type="ECO:0000256" key="3">
    <source>
        <dbReference type="ARBA" id="ARBA00022692"/>
    </source>
</evidence>
<keyword evidence="5" id="KW-0472">Membrane</keyword>
<keyword evidence="7" id="KW-1185">Reference proteome</keyword>
<keyword evidence="3" id="KW-0812">Transmembrane</keyword>
<dbReference type="GO" id="GO:0009306">
    <property type="term" value="P:protein secretion"/>
    <property type="evidence" value="ECO:0007669"/>
    <property type="project" value="InterPro"/>
</dbReference>
<dbReference type="InterPro" id="IPR005838">
    <property type="entry name" value="T3SS_IM_P"/>
</dbReference>
<comment type="caution">
    <text evidence="6">The sequence shown here is derived from an EMBL/GenBank/DDBJ whole genome shotgun (WGS) entry which is preliminary data.</text>
</comment>
<gene>
    <name evidence="6" type="ORF">DdX_21863</name>
</gene>
<organism evidence="6 7">
    <name type="scientific">Ditylenchus destructor</name>
    <dbReference type="NCBI Taxonomy" id="166010"/>
    <lineage>
        <taxon>Eukaryota</taxon>
        <taxon>Metazoa</taxon>
        <taxon>Ecdysozoa</taxon>
        <taxon>Nematoda</taxon>
        <taxon>Chromadorea</taxon>
        <taxon>Rhabditida</taxon>
        <taxon>Tylenchina</taxon>
        <taxon>Tylenchomorpha</taxon>
        <taxon>Sphaerularioidea</taxon>
        <taxon>Anguinidae</taxon>
        <taxon>Anguininae</taxon>
        <taxon>Ditylenchus</taxon>
    </lineage>
</organism>
<dbReference type="GO" id="GO:0005886">
    <property type="term" value="C:plasma membrane"/>
    <property type="evidence" value="ECO:0007669"/>
    <property type="project" value="UniProtKB-SubCell"/>
</dbReference>
<evidence type="ECO:0000256" key="1">
    <source>
        <dbReference type="ARBA" id="ARBA00004651"/>
    </source>
</evidence>
<keyword evidence="2" id="KW-1003">Cell membrane</keyword>
<accession>A0AAD4MIZ3</accession>
<evidence type="ECO:0000313" key="7">
    <source>
        <dbReference type="Proteomes" id="UP001201812"/>
    </source>
</evidence>
<evidence type="ECO:0000313" key="6">
    <source>
        <dbReference type="EMBL" id="KAI1691482.1"/>
    </source>
</evidence>
<protein>
    <submittedName>
        <fullName evidence="6">FliP family domain-containing protein</fullName>
    </submittedName>
</protein>
<comment type="subcellular location">
    <subcellularLocation>
        <location evidence="1">Cell membrane</location>
        <topology evidence="1">Multi-pass membrane protein</topology>
    </subcellularLocation>
</comment>
<dbReference type="AlphaFoldDB" id="A0AAD4MIZ3"/>
<evidence type="ECO:0000256" key="2">
    <source>
        <dbReference type="ARBA" id="ARBA00022475"/>
    </source>
</evidence>
<keyword evidence="4" id="KW-1133">Transmembrane helix</keyword>
<dbReference type="Proteomes" id="UP001201812">
    <property type="component" value="Unassembled WGS sequence"/>
</dbReference>
<dbReference type="EMBL" id="JAKKPZ010000921">
    <property type="protein sequence ID" value="KAI1691482.1"/>
    <property type="molecule type" value="Genomic_DNA"/>
</dbReference>
<name>A0AAD4MIZ3_9BILA</name>